<gene>
    <name evidence="5" type="ORF">J2Z30_008792</name>
    <name evidence="4" type="ORF">SIRAN9924</name>
</gene>
<evidence type="ECO:0000256" key="1">
    <source>
        <dbReference type="ARBA" id="ARBA00006484"/>
    </source>
</evidence>
<evidence type="ECO:0000313" key="5">
    <source>
        <dbReference type="EMBL" id="MBP2067725.1"/>
    </source>
</evidence>
<organism evidence="4">
    <name type="scientific">Streptomyces iranensis</name>
    <dbReference type="NCBI Taxonomy" id="576784"/>
    <lineage>
        <taxon>Bacteria</taxon>
        <taxon>Bacillati</taxon>
        <taxon>Actinomycetota</taxon>
        <taxon>Actinomycetes</taxon>
        <taxon>Kitasatosporales</taxon>
        <taxon>Streptomycetaceae</taxon>
        <taxon>Streptomyces</taxon>
        <taxon>Streptomyces violaceusniger group</taxon>
    </lineage>
</organism>
<dbReference type="AlphaFoldDB" id="A0A061A557"/>
<dbReference type="HOGENOM" id="CLU_010194_42_0_11"/>
<dbReference type="RefSeq" id="WP_044580565.1">
    <property type="nucleotide sequence ID" value="NZ_BAABDR010000100.1"/>
</dbReference>
<proteinExistence type="inferred from homology"/>
<dbReference type="GO" id="GO:0016491">
    <property type="term" value="F:oxidoreductase activity"/>
    <property type="evidence" value="ECO:0007669"/>
    <property type="project" value="UniProtKB-KW"/>
</dbReference>
<protein>
    <submittedName>
        <fullName evidence="4">3-oxoacyl-ACP reductase</fullName>
    </submittedName>
    <submittedName>
        <fullName evidence="5">NAD(P)-dependent dehydrogenase (Short-subunit alcohol dehydrogenase family)</fullName>
    </submittedName>
</protein>
<dbReference type="InterPro" id="IPR020904">
    <property type="entry name" value="Sc_DH/Rdtase_CS"/>
</dbReference>
<name>A0A061A557_9ACTN</name>
<reference evidence="4" key="1">
    <citation type="submission" date="2014-05" db="EMBL/GenBank/DDBJ databases">
        <authorList>
            <person name="Horn Fabian"/>
        </authorList>
    </citation>
    <scope>NUCLEOTIDE SEQUENCE</scope>
</reference>
<dbReference type="PROSITE" id="PS00061">
    <property type="entry name" value="ADH_SHORT"/>
    <property type="match status" value="1"/>
</dbReference>
<dbReference type="InterPro" id="IPR002347">
    <property type="entry name" value="SDR_fam"/>
</dbReference>
<evidence type="ECO:0000313" key="4">
    <source>
        <dbReference type="EMBL" id="CDR17963.1"/>
    </source>
</evidence>
<reference evidence="5 6" key="2">
    <citation type="submission" date="2021-03" db="EMBL/GenBank/DDBJ databases">
        <title>Genomic Encyclopedia of Type Strains, Phase IV (KMG-IV): sequencing the most valuable type-strain genomes for metagenomic binning, comparative biology and taxonomic classification.</title>
        <authorList>
            <person name="Goeker M."/>
        </authorList>
    </citation>
    <scope>NUCLEOTIDE SEQUENCE [LARGE SCALE GENOMIC DNA]</scope>
    <source>
        <strain evidence="5 6">DSM 41954</strain>
    </source>
</reference>
<dbReference type="InterPro" id="IPR036291">
    <property type="entry name" value="NAD(P)-bd_dom_sf"/>
</dbReference>
<evidence type="ECO:0000313" key="6">
    <source>
        <dbReference type="Proteomes" id="UP000756710"/>
    </source>
</evidence>
<dbReference type="PANTHER" id="PTHR43658:SF8">
    <property type="entry name" value="17-BETA-HYDROXYSTEROID DEHYDROGENASE 14-RELATED"/>
    <property type="match status" value="1"/>
</dbReference>
<comment type="similarity">
    <text evidence="1">Belongs to the short-chain dehydrogenases/reductases (SDR) family.</text>
</comment>
<evidence type="ECO:0000259" key="3">
    <source>
        <dbReference type="SMART" id="SM00822"/>
    </source>
</evidence>
<sequence>MELAGGVALVTGGAGGLGEATVRRLAAAGAKVVIGDLADERGEALAKELGDDAVFARTDVTDEDSVLAALDVARGLGELRIAVSTHGGPVAHARVLDREGNPYALDLFKRTLDVYLTGTFNVLRLSAAAMAKNTPNGSGTRGVVVNTASIAAFEGQIGQSDYAAAKSGVVGLGLVAARDLAAVGIRVMTIAPGTFFTPAFRTPEEQAQETWGSKVPFPKRMGRPEEYGALVQHIAENDYLNGEVIRIDGALRFGPK</sequence>
<dbReference type="InterPro" id="IPR057326">
    <property type="entry name" value="KR_dom"/>
</dbReference>
<dbReference type="Proteomes" id="UP000756710">
    <property type="component" value="Unassembled WGS sequence"/>
</dbReference>
<dbReference type="SMART" id="SM00822">
    <property type="entry name" value="PKS_KR"/>
    <property type="match status" value="1"/>
</dbReference>
<dbReference type="Gene3D" id="3.40.50.720">
    <property type="entry name" value="NAD(P)-binding Rossmann-like Domain"/>
    <property type="match status" value="1"/>
</dbReference>
<accession>A0A061A557</accession>
<dbReference type="SUPFAM" id="SSF51735">
    <property type="entry name" value="NAD(P)-binding Rossmann-fold domains"/>
    <property type="match status" value="1"/>
</dbReference>
<feature type="domain" description="Ketoreductase" evidence="3">
    <location>
        <begin position="6"/>
        <end position="227"/>
    </location>
</feature>
<keyword evidence="6" id="KW-1185">Reference proteome</keyword>
<evidence type="ECO:0000256" key="2">
    <source>
        <dbReference type="ARBA" id="ARBA00023002"/>
    </source>
</evidence>
<keyword evidence="2" id="KW-0560">Oxidoreductase</keyword>
<dbReference type="PRINTS" id="PR00081">
    <property type="entry name" value="GDHRDH"/>
</dbReference>
<dbReference type="EMBL" id="LK022848">
    <property type="protein sequence ID" value="CDR17963.1"/>
    <property type="molecule type" value="Genomic_DNA"/>
</dbReference>
<dbReference type="PANTHER" id="PTHR43658">
    <property type="entry name" value="SHORT-CHAIN DEHYDROGENASE/REDUCTASE"/>
    <property type="match status" value="1"/>
</dbReference>
<dbReference type="Pfam" id="PF00106">
    <property type="entry name" value="adh_short"/>
    <property type="match status" value="1"/>
</dbReference>
<dbReference type="EMBL" id="JAGGLR010000032">
    <property type="protein sequence ID" value="MBP2067725.1"/>
    <property type="molecule type" value="Genomic_DNA"/>
</dbReference>